<proteinExistence type="predicted"/>
<protein>
    <submittedName>
        <fullName evidence="2">Uncharacterized protein</fullName>
    </submittedName>
</protein>
<dbReference type="AlphaFoldDB" id="A0A146JYW1"/>
<sequence>EVFEKQNYIIFSNTHKISSFDNKDVVNLEQFGNRVTNINIAAPGQQESVKLIIASENLESISALNEDCIHQLSIIRFKVSPKKLKIDFLDKCQNLFVKFDQNAASSVIEQFLMTNCKINLYGQDFHSLNGKFYFMDTELKVKNQGAIQFADKYNLQDGFKLQNSSEIGYLLPFNQELSYNNYNFEFFKELQSIQAITFINWINNLNGCQEMNAIKVVFRKGKNNIKQMLFECQWPKLKEISYKNSIFQRIHGVFLPIILDQNVVNDFDQSALMFLNSSNQSPDLHLLQGIVKVSGKTATYVSPEPIADLFNNSVQKIEFQQENLHFQKNFPQATEFFFTQTPSEPMIDILSTINSKIYLNNKHIQTLPRRFKIPGTLKLIDDFTVEIYSIDKLEYINSKIKTIHFKVENDCFEQFVNARIFKFGFVPSRKLVQKMRHGRIIINNIEFGVDELLKPEYELFREQQLKINKLQMDSVFLIKQVEQQKEESLTKEQKINELQQQNNELKLNQAILAAQIKENRQQINSIMKAFEMLM</sequence>
<gene>
    <name evidence="2" type="ORF">TPC1_30613</name>
</gene>
<evidence type="ECO:0000313" key="2">
    <source>
        <dbReference type="EMBL" id="JAP89892.1"/>
    </source>
</evidence>
<organism evidence="2">
    <name type="scientific">Trepomonas sp. PC1</name>
    <dbReference type="NCBI Taxonomy" id="1076344"/>
    <lineage>
        <taxon>Eukaryota</taxon>
        <taxon>Metamonada</taxon>
        <taxon>Diplomonadida</taxon>
        <taxon>Hexamitidae</taxon>
        <taxon>Hexamitinae</taxon>
        <taxon>Trepomonas</taxon>
    </lineage>
</organism>
<evidence type="ECO:0000256" key="1">
    <source>
        <dbReference type="SAM" id="Coils"/>
    </source>
</evidence>
<dbReference type="EMBL" id="GDID01006714">
    <property type="protein sequence ID" value="JAP89892.1"/>
    <property type="molecule type" value="Transcribed_RNA"/>
</dbReference>
<reference evidence="2" key="1">
    <citation type="submission" date="2015-07" db="EMBL/GenBank/DDBJ databases">
        <title>Adaptation to a free-living lifestyle via gene acquisitions in the diplomonad Trepomonas sp. PC1.</title>
        <authorList>
            <person name="Xu F."/>
            <person name="Jerlstrom-Hultqvist J."/>
            <person name="Kolisko M."/>
            <person name="Simpson A.G.B."/>
            <person name="Roger A.J."/>
            <person name="Svard S.G."/>
            <person name="Andersson J.O."/>
        </authorList>
    </citation>
    <scope>NUCLEOTIDE SEQUENCE</scope>
    <source>
        <strain evidence="2">PC1</strain>
    </source>
</reference>
<feature type="non-terminal residue" evidence="2">
    <location>
        <position position="1"/>
    </location>
</feature>
<name>A0A146JYW1_9EUKA</name>
<accession>A0A146JYW1</accession>
<keyword evidence="1" id="KW-0175">Coiled coil</keyword>
<feature type="coiled-coil region" evidence="1">
    <location>
        <begin position="467"/>
        <end position="515"/>
    </location>
</feature>